<dbReference type="RefSeq" id="WP_149099393.1">
    <property type="nucleotide sequence ID" value="NZ_BMMG01000005.1"/>
</dbReference>
<dbReference type="Proteomes" id="UP001570846">
    <property type="component" value="Unassembled WGS sequence"/>
</dbReference>
<evidence type="ECO:0000256" key="3">
    <source>
        <dbReference type="ARBA" id="ARBA00022692"/>
    </source>
</evidence>
<evidence type="ECO:0000313" key="8">
    <source>
        <dbReference type="EMBL" id="MFA1771498.1"/>
    </source>
</evidence>
<dbReference type="HAMAP" id="MF_01844">
    <property type="entry name" value="NhaA"/>
    <property type="match status" value="1"/>
</dbReference>
<evidence type="ECO:0000256" key="1">
    <source>
        <dbReference type="ARBA" id="ARBA00004429"/>
    </source>
</evidence>
<dbReference type="OrthoDB" id="9808135at2"/>
<proteinExistence type="inferred from homology"/>
<dbReference type="NCBIfam" id="TIGR00773">
    <property type="entry name" value="NhaA"/>
    <property type="match status" value="1"/>
</dbReference>
<keyword evidence="6" id="KW-0406">Ion transport</keyword>
<feature type="transmembrane region" description="Helical" evidence="6">
    <location>
        <begin position="188"/>
        <end position="207"/>
    </location>
</feature>
<sequence length="402" mass="43206">MIRQLINLTVFKSFLQSASAGGLILIVCVILSLVVANSPLGPGLETFLATEVGYASESIGLRYPILLWVNDGLMAIFFLLVGLEIKRELVEGELSSFKQAALPIFAALGGVAVPAIIYSLFNMGTPTASGWGIPMATDIAFAIGLLSLLGNRVPLGLKIFLTALAIVDDLVAILVIAVFYSTDLHLQYLLYVGGLLALLVAFNRLGITNLLFYLVPGAVMWYFIHHSGVHATLAGVLTALTIPTNETDQESPLERLEHAIVKPVNFLIMPIFAFVNTNIRFEESMVAGLASPLGLGILLGLFLGKPIGIMLLSWLSVRLRISSLPSYVTWGQMLGAGLLAGVGFTMSIFIALLSFQEELFQTNAKFAILVASLVSGLAGYLVLKNNKGKNIPDELENIETKL</sequence>
<dbReference type="InterPro" id="IPR004670">
    <property type="entry name" value="NhaA"/>
</dbReference>
<dbReference type="PANTHER" id="PTHR30341:SF0">
    <property type="entry name" value="NA(+)_H(+) ANTIPORTER NHAA"/>
    <property type="match status" value="1"/>
</dbReference>
<keyword evidence="6" id="KW-0739">Sodium transport</keyword>
<evidence type="ECO:0000256" key="6">
    <source>
        <dbReference type="HAMAP-Rule" id="MF_01844"/>
    </source>
</evidence>
<protein>
    <recommendedName>
        <fullName evidence="6">Na(+)/H(+) antiporter NhaA</fullName>
    </recommendedName>
    <alternativeName>
        <fullName evidence="6">Sodium/proton antiporter NhaA</fullName>
    </alternativeName>
</protein>
<keyword evidence="10" id="KW-1185">Reference proteome</keyword>
<dbReference type="Proteomes" id="UP000323866">
    <property type="component" value="Unassembled WGS sequence"/>
</dbReference>
<keyword evidence="5 6" id="KW-0472">Membrane</keyword>
<dbReference type="NCBIfam" id="NF007111">
    <property type="entry name" value="PRK09560.1"/>
    <property type="match status" value="1"/>
</dbReference>
<dbReference type="EMBL" id="JBGOGF010000004">
    <property type="protein sequence ID" value="MFA1771498.1"/>
    <property type="molecule type" value="Genomic_DNA"/>
</dbReference>
<comment type="subcellular location">
    <subcellularLocation>
        <location evidence="1">Cell inner membrane</location>
        <topology evidence="1">Multi-pass membrane protein</topology>
    </subcellularLocation>
    <subcellularLocation>
        <location evidence="6">Cell membrane</location>
        <topology evidence="6">Multi-pass membrane protein</topology>
    </subcellularLocation>
</comment>
<dbReference type="GO" id="GO:0015385">
    <property type="term" value="F:sodium:proton antiporter activity"/>
    <property type="evidence" value="ECO:0007669"/>
    <property type="project" value="UniProtKB-UniRule"/>
</dbReference>
<keyword evidence="6" id="KW-0050">Antiport</keyword>
<gene>
    <name evidence="6 7" type="primary">nhaA</name>
    <name evidence="8" type="ORF">ACD591_09370</name>
    <name evidence="7" type="ORF">FOE74_14745</name>
</gene>
<dbReference type="NCBIfam" id="NF007112">
    <property type="entry name" value="PRK09561.1"/>
    <property type="match status" value="1"/>
</dbReference>
<comment type="caution">
    <text evidence="7">The sequence shown here is derived from an EMBL/GenBank/DDBJ whole genome shotgun (WGS) entry which is preliminary data.</text>
</comment>
<feature type="transmembrane region" description="Helical" evidence="6">
    <location>
        <begin position="334"/>
        <end position="354"/>
    </location>
</feature>
<dbReference type="InterPro" id="IPR023171">
    <property type="entry name" value="Na/H_antiporter_dom_sf"/>
</dbReference>
<feature type="transmembrane region" description="Helical" evidence="6">
    <location>
        <begin position="61"/>
        <end position="81"/>
    </location>
</feature>
<feature type="transmembrane region" description="Helical" evidence="6">
    <location>
        <begin position="20"/>
        <end position="41"/>
    </location>
</feature>
<feature type="transmembrane region" description="Helical" evidence="6">
    <location>
        <begin position="366"/>
        <end position="383"/>
    </location>
</feature>
<organism evidence="7 9">
    <name type="scientific">Rufibacter glacialis</name>
    <dbReference type="NCBI Taxonomy" id="1259555"/>
    <lineage>
        <taxon>Bacteria</taxon>
        <taxon>Pseudomonadati</taxon>
        <taxon>Bacteroidota</taxon>
        <taxon>Cytophagia</taxon>
        <taxon>Cytophagales</taxon>
        <taxon>Hymenobacteraceae</taxon>
        <taxon>Rufibacter</taxon>
    </lineage>
</organism>
<keyword evidence="6" id="KW-0915">Sodium</keyword>
<evidence type="ECO:0000256" key="4">
    <source>
        <dbReference type="ARBA" id="ARBA00022989"/>
    </source>
</evidence>
<feature type="transmembrane region" description="Helical" evidence="6">
    <location>
        <begin position="293"/>
        <end position="314"/>
    </location>
</feature>
<comment type="function">
    <text evidence="6">Na(+)/H(+) antiporter that extrudes sodium in exchange for external protons.</text>
</comment>
<dbReference type="AlphaFoldDB" id="A0A5M8QBD7"/>
<comment type="catalytic activity">
    <reaction evidence="6">
        <text>Na(+)(in) + 2 H(+)(out) = Na(+)(out) + 2 H(+)(in)</text>
        <dbReference type="Rhea" id="RHEA:29251"/>
        <dbReference type="ChEBI" id="CHEBI:15378"/>
        <dbReference type="ChEBI" id="CHEBI:29101"/>
    </reaction>
</comment>
<name>A0A5M8QBD7_9BACT</name>
<dbReference type="Pfam" id="PF06965">
    <property type="entry name" value="Na_H_antiport_1"/>
    <property type="match status" value="1"/>
</dbReference>
<evidence type="ECO:0000256" key="2">
    <source>
        <dbReference type="ARBA" id="ARBA00022475"/>
    </source>
</evidence>
<accession>A0A5M8QBD7</accession>
<evidence type="ECO:0000313" key="10">
    <source>
        <dbReference type="Proteomes" id="UP001570846"/>
    </source>
</evidence>
<evidence type="ECO:0000313" key="7">
    <source>
        <dbReference type="EMBL" id="KAA6432361.1"/>
    </source>
</evidence>
<feature type="transmembrane region" description="Helical" evidence="6">
    <location>
        <begin position="159"/>
        <end position="182"/>
    </location>
</feature>
<feature type="transmembrane region" description="Helical" evidence="6">
    <location>
        <begin position="133"/>
        <end position="150"/>
    </location>
</feature>
<evidence type="ECO:0000313" key="9">
    <source>
        <dbReference type="Proteomes" id="UP000323866"/>
    </source>
</evidence>
<keyword evidence="2 6" id="KW-1003">Cell membrane</keyword>
<dbReference type="PANTHER" id="PTHR30341">
    <property type="entry name" value="SODIUM ION/PROTON ANTIPORTER NHAA-RELATED"/>
    <property type="match status" value="1"/>
</dbReference>
<dbReference type="GO" id="GO:0006885">
    <property type="term" value="P:regulation of pH"/>
    <property type="evidence" value="ECO:0007669"/>
    <property type="project" value="UniProtKB-UniRule"/>
</dbReference>
<keyword evidence="4 6" id="KW-1133">Transmembrane helix</keyword>
<keyword evidence="3 6" id="KW-0812">Transmembrane</keyword>
<feature type="transmembrane region" description="Helical" evidence="6">
    <location>
        <begin position="102"/>
        <end position="121"/>
    </location>
</feature>
<keyword evidence="6" id="KW-0813">Transport</keyword>
<dbReference type="EMBL" id="VKKZ01000022">
    <property type="protein sequence ID" value="KAA6432361.1"/>
    <property type="molecule type" value="Genomic_DNA"/>
</dbReference>
<reference evidence="8 10" key="3">
    <citation type="submission" date="2024-08" db="EMBL/GenBank/DDBJ databases">
        <authorList>
            <person name="Wei W."/>
        </authorList>
    </citation>
    <scope>NUCLEOTIDE SEQUENCE [LARGE SCALE GENOMIC DNA]</scope>
    <source>
        <strain evidence="8 10">XU2</strain>
    </source>
</reference>
<dbReference type="Gene3D" id="1.20.1530.10">
    <property type="entry name" value="Na+/H+ antiporter like domain"/>
    <property type="match status" value="1"/>
</dbReference>
<reference evidence="7 9" key="1">
    <citation type="submission" date="2019-07" db="EMBL/GenBank/DDBJ databases">
        <authorList>
            <person name="Qu J.-H."/>
        </authorList>
    </citation>
    <scope>NUCLEOTIDE SEQUENCE [LARGE SCALE GENOMIC DNA]</scope>
    <source>
        <strain evidence="7 9">MDT1-10-3</strain>
    </source>
</reference>
<evidence type="ECO:0000256" key="5">
    <source>
        <dbReference type="ARBA" id="ARBA00023136"/>
    </source>
</evidence>
<comment type="similarity">
    <text evidence="6">Belongs to the NhaA Na(+)/H(+) (TC 2.A.33) antiporter family.</text>
</comment>
<dbReference type="GO" id="GO:0005886">
    <property type="term" value="C:plasma membrane"/>
    <property type="evidence" value="ECO:0007669"/>
    <property type="project" value="UniProtKB-SubCell"/>
</dbReference>
<reference evidence="7 9" key="2">
    <citation type="submission" date="2019-09" db="EMBL/GenBank/DDBJ databases">
        <title>A bacterium isolated from glacier soil.</title>
        <authorList>
            <person name="Liu Q."/>
        </authorList>
    </citation>
    <scope>NUCLEOTIDE SEQUENCE [LARGE SCALE GENOMIC DNA]</scope>
    <source>
        <strain evidence="7 9">MDT1-10-3</strain>
    </source>
</reference>